<dbReference type="Gene3D" id="2.40.10.10">
    <property type="entry name" value="Trypsin-like serine proteases"/>
    <property type="match status" value="1"/>
</dbReference>
<feature type="chain" id="PRO_5034916882" evidence="7">
    <location>
        <begin position="23"/>
        <end position="334"/>
    </location>
</feature>
<dbReference type="InterPro" id="IPR051487">
    <property type="entry name" value="Ser/Thr_Proteases_Immune/Dev"/>
</dbReference>
<dbReference type="PANTHER" id="PTHR24256">
    <property type="entry name" value="TRYPTASE-RELATED"/>
    <property type="match status" value="1"/>
</dbReference>
<dbReference type="InterPro" id="IPR001254">
    <property type="entry name" value="Trypsin_dom"/>
</dbReference>
<dbReference type="Pfam" id="PF00089">
    <property type="entry name" value="Trypsin"/>
    <property type="match status" value="1"/>
</dbReference>
<dbReference type="SMART" id="SM00020">
    <property type="entry name" value="Tryp_SPc"/>
    <property type="match status" value="1"/>
</dbReference>
<keyword evidence="3" id="KW-0378">Hydrolase</keyword>
<keyword evidence="1" id="KW-0645">Protease</keyword>
<feature type="signal peptide" evidence="7">
    <location>
        <begin position="1"/>
        <end position="22"/>
    </location>
</feature>
<dbReference type="Gene3D" id="3.30.1640.30">
    <property type="match status" value="1"/>
</dbReference>
<dbReference type="PROSITE" id="PS50240">
    <property type="entry name" value="TRYPSIN_DOM"/>
    <property type="match status" value="1"/>
</dbReference>
<dbReference type="SUPFAM" id="SSF50494">
    <property type="entry name" value="Trypsin-like serine proteases"/>
    <property type="match status" value="1"/>
</dbReference>
<feature type="domain" description="Peptidase S1" evidence="8">
    <location>
        <begin position="97"/>
        <end position="334"/>
    </location>
</feature>
<dbReference type="AlphaFoldDB" id="A0A8B7NM53"/>
<evidence type="ECO:0000256" key="3">
    <source>
        <dbReference type="ARBA" id="ARBA00022801"/>
    </source>
</evidence>
<gene>
    <name evidence="10" type="primary">LOC108671696</name>
</gene>
<keyword evidence="5" id="KW-1015">Disulfide bond</keyword>
<keyword evidence="9" id="KW-1185">Reference proteome</keyword>
<evidence type="ECO:0000313" key="10">
    <source>
        <dbReference type="RefSeq" id="XP_018014755.1"/>
    </source>
</evidence>
<dbReference type="InterPro" id="IPR043504">
    <property type="entry name" value="Peptidase_S1_PA_chymotrypsin"/>
</dbReference>
<dbReference type="Pfam" id="PF12032">
    <property type="entry name" value="CLIP"/>
    <property type="match status" value="1"/>
</dbReference>
<dbReference type="GeneID" id="108671696"/>
<protein>
    <submittedName>
        <fullName evidence="10">Chymotrypsin-like elastase family member 2B</fullName>
    </submittedName>
</protein>
<organism evidence="9 10">
    <name type="scientific">Hyalella azteca</name>
    <name type="common">Amphipod</name>
    <dbReference type="NCBI Taxonomy" id="294128"/>
    <lineage>
        <taxon>Eukaryota</taxon>
        <taxon>Metazoa</taxon>
        <taxon>Ecdysozoa</taxon>
        <taxon>Arthropoda</taxon>
        <taxon>Crustacea</taxon>
        <taxon>Multicrustacea</taxon>
        <taxon>Malacostraca</taxon>
        <taxon>Eumalacostraca</taxon>
        <taxon>Peracarida</taxon>
        <taxon>Amphipoda</taxon>
        <taxon>Senticaudata</taxon>
        <taxon>Talitrida</taxon>
        <taxon>Talitroidea</taxon>
        <taxon>Hyalellidae</taxon>
        <taxon>Hyalella</taxon>
    </lineage>
</organism>
<keyword evidence="4" id="KW-0720">Serine protease</keyword>
<reference evidence="10" key="1">
    <citation type="submission" date="2025-08" db="UniProtKB">
        <authorList>
            <consortium name="RefSeq"/>
        </authorList>
    </citation>
    <scope>IDENTIFICATION</scope>
    <source>
        <tissue evidence="10">Whole organism</tissue>
    </source>
</reference>
<dbReference type="GO" id="GO:0006508">
    <property type="term" value="P:proteolysis"/>
    <property type="evidence" value="ECO:0007669"/>
    <property type="project" value="UniProtKB-KW"/>
</dbReference>
<sequence length="334" mass="35147">MWHSRLSCVAAILLTVIKATLAQRCTVGGTQSNPGRCTPLRNCPQLADKFQPLDIANFIATHACGVEQSGTNDVLVCCPLVIAASGSISSGPRPEPVTCGSRKAAEDGADWPFMVGLGAVAPGQGLTIVYCNGALVAPLWVLTDASCLQQNLISTAFLGLGRADRSKIVSVPVVFTRRPTDFDSARDLNALALVKLGQPVSATDDIQFVCLPTSRGYDPSSPRYALYVTHIDDGSVAGGFDVAERSLHSVSLTQCRASAGISVYPSDYHLCTNGLQACVSGNVRMSRPLLVGLGEGGGFVLLGVGGVTNDRCTSDVTAFTEISKFDHWLKAIME</sequence>
<evidence type="ECO:0000256" key="7">
    <source>
        <dbReference type="SAM" id="SignalP"/>
    </source>
</evidence>
<dbReference type="GO" id="GO:0004252">
    <property type="term" value="F:serine-type endopeptidase activity"/>
    <property type="evidence" value="ECO:0007669"/>
    <property type="project" value="InterPro"/>
</dbReference>
<dbReference type="KEGG" id="hazt:108671696"/>
<evidence type="ECO:0000256" key="5">
    <source>
        <dbReference type="ARBA" id="ARBA00023157"/>
    </source>
</evidence>
<dbReference type="InterPro" id="IPR009003">
    <property type="entry name" value="Peptidase_S1_PA"/>
</dbReference>
<dbReference type="Proteomes" id="UP000694843">
    <property type="component" value="Unplaced"/>
</dbReference>
<evidence type="ECO:0000313" key="9">
    <source>
        <dbReference type="Proteomes" id="UP000694843"/>
    </source>
</evidence>
<accession>A0A8B7NM53</accession>
<dbReference type="InterPro" id="IPR038565">
    <property type="entry name" value="CLIP_sf"/>
</dbReference>
<evidence type="ECO:0000256" key="1">
    <source>
        <dbReference type="ARBA" id="ARBA00022670"/>
    </source>
</evidence>
<evidence type="ECO:0000256" key="4">
    <source>
        <dbReference type="ARBA" id="ARBA00022825"/>
    </source>
</evidence>
<dbReference type="RefSeq" id="XP_018014755.1">
    <property type="nucleotide sequence ID" value="XM_018159266.2"/>
</dbReference>
<dbReference type="InterPro" id="IPR022700">
    <property type="entry name" value="CLIP"/>
</dbReference>
<keyword evidence="2 7" id="KW-0732">Signal</keyword>
<evidence type="ECO:0000259" key="8">
    <source>
        <dbReference type="PROSITE" id="PS50240"/>
    </source>
</evidence>
<comment type="similarity">
    <text evidence="6">Belongs to the peptidase S1 family. CLIP subfamily.</text>
</comment>
<evidence type="ECO:0000256" key="6">
    <source>
        <dbReference type="ARBA" id="ARBA00024195"/>
    </source>
</evidence>
<proteinExistence type="inferred from homology"/>
<evidence type="ECO:0000256" key="2">
    <source>
        <dbReference type="ARBA" id="ARBA00022729"/>
    </source>
</evidence>
<name>A0A8B7NM53_HYAAZ</name>